<dbReference type="PaxDb" id="3055-EDP00640"/>
<dbReference type="GeneID" id="5722623"/>
<dbReference type="PANTHER" id="PTHR23147">
    <property type="entry name" value="SERINE/ARGININE RICH SPLICING FACTOR"/>
    <property type="match status" value="1"/>
</dbReference>
<evidence type="ECO:0000259" key="4">
    <source>
        <dbReference type="PROSITE" id="PS50102"/>
    </source>
</evidence>
<dbReference type="Gramene" id="PNW75242">
    <property type="protein sequence ID" value="PNW75242"/>
    <property type="gene ID" value="CHLRE_12g518772v5"/>
</dbReference>
<dbReference type="Pfam" id="PF00076">
    <property type="entry name" value="RRM_1"/>
    <property type="match status" value="2"/>
</dbReference>
<feature type="compositionally biased region" description="Basic and acidic residues" evidence="3">
    <location>
        <begin position="486"/>
        <end position="499"/>
    </location>
</feature>
<feature type="compositionally biased region" description="Acidic residues" evidence="3">
    <location>
        <begin position="369"/>
        <end position="378"/>
    </location>
</feature>
<keyword evidence="1" id="KW-0508">mRNA splicing</keyword>
<dbReference type="InterPro" id="IPR000504">
    <property type="entry name" value="RRM_dom"/>
</dbReference>
<keyword evidence="2" id="KW-0694">RNA-binding</keyword>
<evidence type="ECO:0000256" key="1">
    <source>
        <dbReference type="ARBA" id="ARBA00023187"/>
    </source>
</evidence>
<feature type="region of interest" description="Disordered" evidence="3">
    <location>
        <begin position="263"/>
        <end position="499"/>
    </location>
</feature>
<dbReference type="InterPro" id="IPR035979">
    <property type="entry name" value="RBD_domain_sf"/>
</dbReference>
<evidence type="ECO:0000313" key="5">
    <source>
        <dbReference type="EMBL" id="PNW75242.1"/>
    </source>
</evidence>
<name>A0A2K3D3X5_CHLRE</name>
<dbReference type="RefSeq" id="XP_042918446.1">
    <property type="nucleotide sequence ID" value="XM_043068351.1"/>
</dbReference>
<dbReference type="GO" id="GO:0016607">
    <property type="term" value="C:nuclear speck"/>
    <property type="evidence" value="ECO:0000318"/>
    <property type="project" value="GO_Central"/>
</dbReference>
<proteinExistence type="predicted"/>
<dbReference type="Proteomes" id="UP000006906">
    <property type="component" value="Chromosome 12"/>
</dbReference>
<dbReference type="STRING" id="3055.A0A2K3D3X5"/>
<dbReference type="EMBL" id="CM008973">
    <property type="protein sequence ID" value="PNW75242.1"/>
    <property type="molecule type" value="Genomic_DNA"/>
</dbReference>
<dbReference type="Gene3D" id="3.30.70.330">
    <property type="match status" value="2"/>
</dbReference>
<reference evidence="5 6" key="1">
    <citation type="journal article" date="2007" name="Science">
        <title>The Chlamydomonas genome reveals the evolution of key animal and plant functions.</title>
        <authorList>
            <person name="Merchant S.S."/>
            <person name="Prochnik S.E."/>
            <person name="Vallon O."/>
            <person name="Harris E.H."/>
            <person name="Karpowicz S.J."/>
            <person name="Witman G.B."/>
            <person name="Terry A."/>
            <person name="Salamov A."/>
            <person name="Fritz-Laylin L.K."/>
            <person name="Marechal-Drouard L."/>
            <person name="Marshall W.F."/>
            <person name="Qu L.H."/>
            <person name="Nelson D.R."/>
            <person name="Sanderfoot A.A."/>
            <person name="Spalding M.H."/>
            <person name="Kapitonov V.V."/>
            <person name="Ren Q."/>
            <person name="Ferris P."/>
            <person name="Lindquist E."/>
            <person name="Shapiro H."/>
            <person name="Lucas S.M."/>
            <person name="Grimwood J."/>
            <person name="Schmutz J."/>
            <person name="Cardol P."/>
            <person name="Cerutti H."/>
            <person name="Chanfreau G."/>
            <person name="Chen C.L."/>
            <person name="Cognat V."/>
            <person name="Croft M.T."/>
            <person name="Dent R."/>
            <person name="Dutcher S."/>
            <person name="Fernandez E."/>
            <person name="Fukuzawa H."/>
            <person name="Gonzalez-Ballester D."/>
            <person name="Gonzalez-Halphen D."/>
            <person name="Hallmann A."/>
            <person name="Hanikenne M."/>
            <person name="Hippler M."/>
            <person name="Inwood W."/>
            <person name="Jabbari K."/>
            <person name="Kalanon M."/>
            <person name="Kuras R."/>
            <person name="Lefebvre P.A."/>
            <person name="Lemaire S.D."/>
            <person name="Lobanov A.V."/>
            <person name="Lohr M."/>
            <person name="Manuell A."/>
            <person name="Meier I."/>
            <person name="Mets L."/>
            <person name="Mittag M."/>
            <person name="Mittelmeier T."/>
            <person name="Moroney J.V."/>
            <person name="Moseley J."/>
            <person name="Napoli C."/>
            <person name="Nedelcu A.M."/>
            <person name="Niyogi K."/>
            <person name="Novoselov S.V."/>
            <person name="Paulsen I.T."/>
            <person name="Pazour G."/>
            <person name="Purton S."/>
            <person name="Ral J.P."/>
            <person name="Riano-Pachon D.M."/>
            <person name="Riekhof W."/>
            <person name="Rymarquis L."/>
            <person name="Schroda M."/>
            <person name="Stern D."/>
            <person name="Umen J."/>
            <person name="Willows R."/>
            <person name="Wilson N."/>
            <person name="Zimmer S.L."/>
            <person name="Allmer J."/>
            <person name="Balk J."/>
            <person name="Bisova K."/>
            <person name="Chen C.J."/>
            <person name="Elias M."/>
            <person name="Gendler K."/>
            <person name="Hauser C."/>
            <person name="Lamb M.R."/>
            <person name="Ledford H."/>
            <person name="Long J.C."/>
            <person name="Minagawa J."/>
            <person name="Page M.D."/>
            <person name="Pan J."/>
            <person name="Pootakham W."/>
            <person name="Roje S."/>
            <person name="Rose A."/>
            <person name="Stahlberg E."/>
            <person name="Terauchi A.M."/>
            <person name="Yang P."/>
            <person name="Ball S."/>
            <person name="Bowler C."/>
            <person name="Dieckmann C.L."/>
            <person name="Gladyshev V.N."/>
            <person name="Green P."/>
            <person name="Jorgensen R."/>
            <person name="Mayfield S."/>
            <person name="Mueller-Roeber B."/>
            <person name="Rajamani S."/>
            <person name="Sayre R.T."/>
            <person name="Brokstein P."/>
            <person name="Dubchak I."/>
            <person name="Goodstein D."/>
            <person name="Hornick L."/>
            <person name="Huang Y.W."/>
            <person name="Jhaveri J."/>
            <person name="Luo Y."/>
            <person name="Martinez D."/>
            <person name="Ngau W.C."/>
            <person name="Otillar B."/>
            <person name="Poliakov A."/>
            <person name="Porter A."/>
            <person name="Szajkowski L."/>
            <person name="Werner G."/>
            <person name="Zhou K."/>
            <person name="Grigoriev I.V."/>
            <person name="Rokhsar D.S."/>
            <person name="Grossman A.R."/>
        </authorList>
    </citation>
    <scope>NUCLEOTIDE SEQUENCE [LARGE SCALE GENOMIC DNA]</scope>
    <source>
        <strain evidence="6">CC-503</strain>
    </source>
</reference>
<dbReference type="SUPFAM" id="SSF54928">
    <property type="entry name" value="RNA-binding domain, RBD"/>
    <property type="match status" value="2"/>
</dbReference>
<gene>
    <name evidence="5" type="ORF">CHLRE_12g518772v5</name>
</gene>
<dbReference type="ExpressionAtlas" id="A0A2K3D3X5">
    <property type="expression patterns" value="baseline and differential"/>
</dbReference>
<feature type="domain" description="RRM" evidence="4">
    <location>
        <begin position="9"/>
        <end position="81"/>
    </location>
</feature>
<dbReference type="OrthoDB" id="5970at2759"/>
<dbReference type="GO" id="GO:0003729">
    <property type="term" value="F:mRNA binding"/>
    <property type="evidence" value="ECO:0000318"/>
    <property type="project" value="GO_Central"/>
</dbReference>
<dbReference type="InParanoid" id="A0A2K3D3X5"/>
<feature type="compositionally biased region" description="Basic residues" evidence="3">
    <location>
        <begin position="440"/>
        <end position="465"/>
    </location>
</feature>
<feature type="domain" description="RRM" evidence="4">
    <location>
        <begin position="97"/>
        <end position="168"/>
    </location>
</feature>
<feature type="compositionally biased region" description="Basic residues" evidence="3">
    <location>
        <begin position="472"/>
        <end position="485"/>
    </location>
</feature>
<protein>
    <recommendedName>
        <fullName evidence="4">RRM domain-containing protein</fullName>
    </recommendedName>
</protein>
<keyword evidence="1" id="KW-0507">mRNA processing</keyword>
<dbReference type="SMART" id="SM00360">
    <property type="entry name" value="RRM"/>
    <property type="match status" value="2"/>
</dbReference>
<feature type="compositionally biased region" description="Low complexity" evidence="3">
    <location>
        <begin position="309"/>
        <end position="321"/>
    </location>
</feature>
<dbReference type="GO" id="GO:0008380">
    <property type="term" value="P:RNA splicing"/>
    <property type="evidence" value="ECO:0007669"/>
    <property type="project" value="UniProtKB-KW"/>
</dbReference>
<evidence type="ECO:0000313" key="6">
    <source>
        <dbReference type="Proteomes" id="UP000006906"/>
    </source>
</evidence>
<evidence type="ECO:0000256" key="2">
    <source>
        <dbReference type="PROSITE-ProRule" id="PRU00176"/>
    </source>
</evidence>
<keyword evidence="6" id="KW-1185">Reference proteome</keyword>
<dbReference type="InterPro" id="IPR012677">
    <property type="entry name" value="Nucleotide-bd_a/b_plait_sf"/>
</dbReference>
<feature type="compositionally biased region" description="Basic and acidic residues" evidence="3">
    <location>
        <begin position="291"/>
        <end position="303"/>
    </location>
</feature>
<accession>A0A2K3D3X5</accession>
<evidence type="ECO:0000256" key="3">
    <source>
        <dbReference type="SAM" id="MobiDB-lite"/>
    </source>
</evidence>
<dbReference type="PROSITE" id="PS50102">
    <property type="entry name" value="RRM"/>
    <property type="match status" value="2"/>
</dbReference>
<feature type="compositionally biased region" description="Basic residues" evidence="3">
    <location>
        <begin position="384"/>
        <end position="406"/>
    </location>
</feature>
<dbReference type="GO" id="GO:0000381">
    <property type="term" value="P:regulation of alternative mRNA splicing, via spliceosome"/>
    <property type="evidence" value="ECO:0000318"/>
    <property type="project" value="GO_Central"/>
</dbReference>
<feature type="compositionally biased region" description="Basic residues" evidence="3">
    <location>
        <begin position="327"/>
        <end position="345"/>
    </location>
</feature>
<dbReference type="KEGG" id="cre:CHLRE_12g518772v5"/>
<dbReference type="AlphaFoldDB" id="A0A2K3D3X5"/>
<organism evidence="5 6">
    <name type="scientific">Chlamydomonas reinhardtii</name>
    <name type="common">Chlamydomonas smithii</name>
    <dbReference type="NCBI Taxonomy" id="3055"/>
    <lineage>
        <taxon>Eukaryota</taxon>
        <taxon>Viridiplantae</taxon>
        <taxon>Chlorophyta</taxon>
        <taxon>core chlorophytes</taxon>
        <taxon>Chlorophyceae</taxon>
        <taxon>CS clade</taxon>
        <taxon>Chlamydomonadales</taxon>
        <taxon>Chlamydomonadaceae</taxon>
        <taxon>Chlamydomonas</taxon>
    </lineage>
</organism>
<sequence>MHKLARPDRPIFCGNFEYEAQERDVVRLFETFGPVDKIEMKEGFAFVYMRHVCDGEAAVAALHGWEWGVQRRRLKVEWGKRHDWEYRSRCSGSPPSHKLFVINFDPSRTGEQELWRYFSPFGRVTRVQMVRNFAFVVFADLRDAVAAQQRTNGAILEGRTLNVEFSASGEGGGGGGGGAAANTAAAVGLPPLPGSPAAAATTFSPGRAGGGYGYSLGPANAYGGGGGYDGGVADRALLIDRWYCPPPPPPLGLRLRSPMPAAGISHRRQDRLDRRPGAAGATAAAATAGDDSGRHDLEDGEYRRRSRSRSSSTSSRSSSSSSGGGNPRRRQRRRRQRGGRRVRNRRERERASRRSRSRSRSRTGGGSGDGDDEADDVGADQRDKRRSRSGGRKSSSRSCSRSRSRRSGTASAGSRSRSDERCSNSPPRRRGRGRSPTSHSTRHRSASPSRRRGSSSRRRGGSRSRRGAERGHGRRNSKSRSRREGRHRDDFLQGRDQKR</sequence>
<dbReference type="InterPro" id="IPR050907">
    <property type="entry name" value="SRSF"/>
</dbReference>
<dbReference type="FunFam" id="3.30.70.330:FF:002067">
    <property type="match status" value="1"/>
</dbReference>
<feature type="compositionally biased region" description="Low complexity" evidence="3">
    <location>
        <begin position="277"/>
        <end position="289"/>
    </location>
</feature>
<dbReference type="FunFam" id="3.30.70.330:FF:001559">
    <property type="entry name" value="RNA-binding region RNP-1 domain-containing protein"/>
    <property type="match status" value="1"/>
</dbReference>